<evidence type="ECO:0000256" key="5">
    <source>
        <dbReference type="ARBA" id="ARBA00022692"/>
    </source>
</evidence>
<evidence type="ECO:0000313" key="11">
    <source>
        <dbReference type="Proteomes" id="UP001204772"/>
    </source>
</evidence>
<sequence>MLQVSKIRFAIIGMLFFALNASAQKTLTLRECVELLTKNNLTYRESQLQAQNAGAQLQQTRSQQLPQIGFSAGQNLNFGRSIDRFTNAYIDQLYNTNGIGLGFQVPLFQGFQIQHQVQQGIALRDAALKNQEAILNQQIIRVLQAYVQVLATKALYDAAQQQVASSQQQVDRVEKQVAAGTVGQNTLYEIKAQLANDKFDEVTARNNEQLAKLTLFQLMNIQPEKDVVLEPIADAATALSVTPAADAIYEEALKLFPEVKSSELRLSSFASQIRAVKANSLPSLNLSGNFAAFYASSNSERSYFKQLDATRNGSLSLGLNIPIMGRWQVRPRVDVVKAQQELARNQVDGVKQLLRQSIELAVQQLDATTDRYAAAQSQVESLQANFSAAESRLNAGTINVFEYTLAKANLARAQANAIRSRYEYALQRQIIEFYRKGKWEF</sequence>
<evidence type="ECO:0000256" key="1">
    <source>
        <dbReference type="ARBA" id="ARBA00004442"/>
    </source>
</evidence>
<dbReference type="PANTHER" id="PTHR30026:SF20">
    <property type="entry name" value="OUTER MEMBRANE PROTEIN TOLC"/>
    <property type="match status" value="1"/>
</dbReference>
<evidence type="ECO:0000256" key="7">
    <source>
        <dbReference type="ARBA" id="ARBA00023237"/>
    </source>
</evidence>
<feature type="coiled-coil region" evidence="8">
    <location>
        <begin position="358"/>
        <end position="392"/>
    </location>
</feature>
<keyword evidence="6" id="KW-0472">Membrane</keyword>
<organism evidence="10 11">
    <name type="scientific">Runella salmonicolor</name>
    <dbReference type="NCBI Taxonomy" id="2950278"/>
    <lineage>
        <taxon>Bacteria</taxon>
        <taxon>Pseudomonadati</taxon>
        <taxon>Bacteroidota</taxon>
        <taxon>Cytophagia</taxon>
        <taxon>Cytophagales</taxon>
        <taxon>Spirosomataceae</taxon>
        <taxon>Runella</taxon>
    </lineage>
</organism>
<name>A0ABT1FMW6_9BACT</name>
<dbReference type="Proteomes" id="UP001204772">
    <property type="component" value="Unassembled WGS sequence"/>
</dbReference>
<protein>
    <submittedName>
        <fullName evidence="10">TolC family protein</fullName>
    </submittedName>
</protein>
<dbReference type="PANTHER" id="PTHR30026">
    <property type="entry name" value="OUTER MEMBRANE PROTEIN TOLC"/>
    <property type="match status" value="1"/>
</dbReference>
<keyword evidence="9" id="KW-0732">Signal</keyword>
<dbReference type="EMBL" id="JAMZEL010000004">
    <property type="protein sequence ID" value="MCP1383104.1"/>
    <property type="molecule type" value="Genomic_DNA"/>
</dbReference>
<comment type="similarity">
    <text evidence="2">Belongs to the outer membrane factor (OMF) (TC 1.B.17) family.</text>
</comment>
<dbReference type="InterPro" id="IPR003423">
    <property type="entry name" value="OMP_efflux"/>
</dbReference>
<reference evidence="10 11" key="1">
    <citation type="submission" date="2022-06" db="EMBL/GenBank/DDBJ databases">
        <title>Runella sp. S5 genome sequencing.</title>
        <authorList>
            <person name="Park S."/>
        </authorList>
    </citation>
    <scope>NUCLEOTIDE SEQUENCE [LARGE SCALE GENOMIC DNA]</scope>
    <source>
        <strain evidence="10 11">S5</strain>
    </source>
</reference>
<accession>A0ABT1FMW6</accession>
<comment type="subcellular location">
    <subcellularLocation>
        <location evidence="1">Cell outer membrane</location>
    </subcellularLocation>
</comment>
<evidence type="ECO:0000256" key="3">
    <source>
        <dbReference type="ARBA" id="ARBA00022448"/>
    </source>
</evidence>
<feature type="signal peptide" evidence="9">
    <location>
        <begin position="1"/>
        <end position="23"/>
    </location>
</feature>
<keyword evidence="5" id="KW-0812">Transmembrane</keyword>
<comment type="caution">
    <text evidence="10">The sequence shown here is derived from an EMBL/GenBank/DDBJ whole genome shotgun (WGS) entry which is preliminary data.</text>
</comment>
<evidence type="ECO:0000256" key="9">
    <source>
        <dbReference type="SAM" id="SignalP"/>
    </source>
</evidence>
<dbReference type="InterPro" id="IPR051906">
    <property type="entry name" value="TolC-like"/>
</dbReference>
<proteinExistence type="inferred from homology"/>
<keyword evidence="7" id="KW-0998">Cell outer membrane</keyword>
<gene>
    <name evidence="10" type="ORF">NCI00_11740</name>
</gene>
<dbReference type="Pfam" id="PF02321">
    <property type="entry name" value="OEP"/>
    <property type="match status" value="2"/>
</dbReference>
<feature type="chain" id="PRO_5047096789" evidence="9">
    <location>
        <begin position="24"/>
        <end position="441"/>
    </location>
</feature>
<keyword evidence="4" id="KW-1134">Transmembrane beta strand</keyword>
<evidence type="ECO:0000256" key="6">
    <source>
        <dbReference type="ARBA" id="ARBA00023136"/>
    </source>
</evidence>
<dbReference type="Gene3D" id="1.20.1600.10">
    <property type="entry name" value="Outer membrane efflux proteins (OEP)"/>
    <property type="match status" value="1"/>
</dbReference>
<keyword evidence="3" id="KW-0813">Transport</keyword>
<evidence type="ECO:0000256" key="8">
    <source>
        <dbReference type="SAM" id="Coils"/>
    </source>
</evidence>
<keyword evidence="8" id="KW-0175">Coiled coil</keyword>
<dbReference type="SUPFAM" id="SSF56954">
    <property type="entry name" value="Outer membrane efflux proteins (OEP)"/>
    <property type="match status" value="1"/>
</dbReference>
<evidence type="ECO:0000313" key="10">
    <source>
        <dbReference type="EMBL" id="MCP1383104.1"/>
    </source>
</evidence>
<dbReference type="RefSeq" id="WP_253527698.1">
    <property type="nucleotide sequence ID" value="NZ_JAMZEL010000004.1"/>
</dbReference>
<keyword evidence="11" id="KW-1185">Reference proteome</keyword>
<evidence type="ECO:0000256" key="2">
    <source>
        <dbReference type="ARBA" id="ARBA00007613"/>
    </source>
</evidence>
<evidence type="ECO:0000256" key="4">
    <source>
        <dbReference type="ARBA" id="ARBA00022452"/>
    </source>
</evidence>